<name>A0ABV7TNA0_9RHOB</name>
<keyword evidence="1" id="KW-0812">Transmembrane</keyword>
<evidence type="ECO:0000256" key="1">
    <source>
        <dbReference type="SAM" id="Phobius"/>
    </source>
</evidence>
<reference evidence="3" key="1">
    <citation type="journal article" date="2019" name="Int. J. Syst. Evol. Microbiol.">
        <title>The Global Catalogue of Microorganisms (GCM) 10K type strain sequencing project: providing services to taxonomists for standard genome sequencing and annotation.</title>
        <authorList>
            <consortium name="The Broad Institute Genomics Platform"/>
            <consortium name="The Broad Institute Genome Sequencing Center for Infectious Disease"/>
            <person name="Wu L."/>
            <person name="Ma J."/>
        </authorList>
    </citation>
    <scope>NUCLEOTIDE SEQUENCE [LARGE SCALE GENOMIC DNA]</scope>
    <source>
        <strain evidence="3">KCTC 42911</strain>
    </source>
</reference>
<evidence type="ECO:0000313" key="2">
    <source>
        <dbReference type="EMBL" id="MFC3615928.1"/>
    </source>
</evidence>
<feature type="transmembrane region" description="Helical" evidence="1">
    <location>
        <begin position="277"/>
        <end position="300"/>
    </location>
</feature>
<proteinExistence type="predicted"/>
<sequence>MTHTGRYHGGLVFLSDLEGALDRFCRITSATLEDYGHSVDRQSITSPVEARVVASHYMVKLSLETLPGGERDVLLDEAAGLNRRVKPRKPRDRQRLVIELTPVASASDDRDISELMLVVMLYRMVDIYASEYIEWLSPDVHLTIEQFLGAFANVSPRRVRGRQQIIANNGKRFADIEETAPDLAMRYDRIAGQNAHAGNQGLVRLTEEEALALAFRAAPHPNEVDGQPPEEEAESDIRRLTAWGMTGMLCFVSAPVAAAMAAVNLLRGEDFRLNTQVLALTGAVATIAGSGMLGEALSLLSI</sequence>
<feature type="transmembrane region" description="Helical" evidence="1">
    <location>
        <begin position="242"/>
        <end position="265"/>
    </location>
</feature>
<protein>
    <submittedName>
        <fullName evidence="2">Uncharacterized protein</fullName>
    </submittedName>
</protein>
<keyword evidence="3" id="KW-1185">Reference proteome</keyword>
<dbReference type="RefSeq" id="WP_386737207.1">
    <property type="nucleotide sequence ID" value="NZ_JBHRXI010000025.1"/>
</dbReference>
<comment type="caution">
    <text evidence="2">The sequence shown here is derived from an EMBL/GenBank/DDBJ whole genome shotgun (WGS) entry which is preliminary data.</text>
</comment>
<accession>A0ABV7TNA0</accession>
<gene>
    <name evidence="2" type="ORF">ACFORG_19420</name>
</gene>
<keyword evidence="1" id="KW-1133">Transmembrane helix</keyword>
<dbReference type="EMBL" id="JBHRXI010000025">
    <property type="protein sequence ID" value="MFC3615928.1"/>
    <property type="molecule type" value="Genomic_DNA"/>
</dbReference>
<evidence type="ECO:0000313" key="3">
    <source>
        <dbReference type="Proteomes" id="UP001595629"/>
    </source>
</evidence>
<organism evidence="2 3">
    <name type="scientific">Lutimaribacter marinistellae</name>
    <dbReference type="NCBI Taxonomy" id="1820329"/>
    <lineage>
        <taxon>Bacteria</taxon>
        <taxon>Pseudomonadati</taxon>
        <taxon>Pseudomonadota</taxon>
        <taxon>Alphaproteobacteria</taxon>
        <taxon>Rhodobacterales</taxon>
        <taxon>Roseobacteraceae</taxon>
        <taxon>Lutimaribacter</taxon>
    </lineage>
</organism>
<keyword evidence="1" id="KW-0472">Membrane</keyword>
<dbReference type="Proteomes" id="UP001595629">
    <property type="component" value="Unassembled WGS sequence"/>
</dbReference>